<dbReference type="PRINTS" id="PR00990">
    <property type="entry name" value="RIBOKINASE"/>
</dbReference>
<dbReference type="NCBIfam" id="TIGR02152">
    <property type="entry name" value="D_ribokin_bact"/>
    <property type="match status" value="1"/>
</dbReference>
<dbReference type="InterPro" id="IPR011611">
    <property type="entry name" value="PfkB_dom"/>
</dbReference>
<keyword evidence="10 12" id="KW-0630">Potassium</keyword>
<comment type="cofactor">
    <cofactor evidence="12">
        <name>Mg(2+)</name>
        <dbReference type="ChEBI" id="CHEBI:18420"/>
    </cofactor>
    <text evidence="12">Requires a divalent cation, most likely magnesium in vivo, as an electrophilic catalyst to aid phosphoryl group transfer. It is the chelate of the metal and the nucleotide that is the actual substrate.</text>
</comment>
<comment type="activity regulation">
    <text evidence="12">Activated by a monovalent cation that binds near, but not in, the active site. The most likely occupant of the site in vivo is potassium. Ion binding induces a conformational change that may alter substrate affinity.</text>
</comment>
<dbReference type="SUPFAM" id="SSF53613">
    <property type="entry name" value="Ribokinase-like"/>
    <property type="match status" value="1"/>
</dbReference>
<feature type="binding site" evidence="12">
    <location>
        <position position="274"/>
    </location>
    <ligand>
        <name>K(+)</name>
        <dbReference type="ChEBI" id="CHEBI:29103"/>
    </ligand>
</feature>
<comment type="pathway">
    <text evidence="12">Carbohydrate metabolism; D-ribose degradation; D-ribose 5-phosphate from beta-D-ribopyranose: step 2/2.</text>
</comment>
<evidence type="ECO:0000256" key="8">
    <source>
        <dbReference type="ARBA" id="ARBA00022840"/>
    </source>
</evidence>
<dbReference type="Pfam" id="PF00294">
    <property type="entry name" value="PfkB"/>
    <property type="match status" value="1"/>
</dbReference>
<evidence type="ECO:0000313" key="15">
    <source>
        <dbReference type="Proteomes" id="UP000070063"/>
    </source>
</evidence>
<evidence type="ECO:0000256" key="12">
    <source>
        <dbReference type="HAMAP-Rule" id="MF_01987"/>
    </source>
</evidence>
<feature type="domain" description="Carbohydrate kinase PfkB" evidence="13">
    <location>
        <begin position="1"/>
        <end position="282"/>
    </location>
</feature>
<comment type="function">
    <text evidence="12">Catalyzes the phosphorylation of ribose at O-5 in a reaction requiring ATP and magnesium. The resulting D-ribose-5-phosphate can then be used either for sythesis of nucleotides, histidine, and tryptophan, or as a component of the pentose phosphate pathway.</text>
</comment>
<feature type="binding site" evidence="12">
    <location>
        <position position="237"/>
    </location>
    <ligand>
        <name>K(+)</name>
        <dbReference type="ChEBI" id="CHEBI:29103"/>
    </ligand>
</feature>
<comment type="subcellular location">
    <subcellularLocation>
        <location evidence="12">Cytoplasm</location>
    </subcellularLocation>
</comment>
<organism evidence="14 15">
    <name type="scientific">Staphylococcus lugdunensis</name>
    <dbReference type="NCBI Taxonomy" id="28035"/>
    <lineage>
        <taxon>Bacteria</taxon>
        <taxon>Bacillati</taxon>
        <taxon>Bacillota</taxon>
        <taxon>Bacilli</taxon>
        <taxon>Bacillales</taxon>
        <taxon>Staphylococcaceae</taxon>
        <taxon>Staphylococcus</taxon>
    </lineage>
</organism>
<dbReference type="HAMAP" id="MF_01987">
    <property type="entry name" value="Ribokinase"/>
    <property type="match status" value="1"/>
</dbReference>
<dbReference type="GO" id="GO:0019303">
    <property type="term" value="P:D-ribose catabolic process"/>
    <property type="evidence" value="ECO:0007669"/>
    <property type="project" value="UniProtKB-UniRule"/>
</dbReference>
<feature type="binding site" evidence="12">
    <location>
        <begin position="240"/>
        <end position="241"/>
    </location>
    <ligand>
        <name>ATP</name>
        <dbReference type="ChEBI" id="CHEBI:30616"/>
    </ligand>
</feature>
<dbReference type="PROSITE" id="PS00584">
    <property type="entry name" value="PFKB_KINASES_2"/>
    <property type="match status" value="1"/>
</dbReference>
<evidence type="ECO:0000256" key="2">
    <source>
        <dbReference type="ARBA" id="ARBA00012035"/>
    </source>
</evidence>
<keyword evidence="6 12" id="KW-0547">Nucleotide-binding</keyword>
<comment type="caution">
    <text evidence="12">Lacks conserved residue(s) required for the propagation of feature annotation.</text>
</comment>
<feature type="binding site" evidence="12">
    <location>
        <position position="241"/>
    </location>
    <ligand>
        <name>substrate</name>
    </ligand>
</feature>
<dbReference type="GO" id="GO:0046872">
    <property type="term" value="F:metal ion binding"/>
    <property type="evidence" value="ECO:0007669"/>
    <property type="project" value="UniProtKB-KW"/>
</dbReference>
<accession>A0ABD4ED01</accession>
<name>A0ABD4ED01_STALU</name>
<comment type="caution">
    <text evidence="14">The sequence shown here is derived from an EMBL/GenBank/DDBJ whole genome shotgun (WGS) entry which is preliminary data.</text>
</comment>
<feature type="binding site" evidence="12">
    <location>
        <position position="139"/>
    </location>
    <ligand>
        <name>substrate</name>
    </ligand>
</feature>
<feature type="binding site" evidence="12">
    <location>
        <position position="183"/>
    </location>
    <ligand>
        <name>ATP</name>
        <dbReference type="ChEBI" id="CHEBI:30616"/>
    </ligand>
</feature>
<dbReference type="CDD" id="cd01174">
    <property type="entry name" value="ribokinase"/>
    <property type="match status" value="1"/>
</dbReference>
<evidence type="ECO:0000256" key="4">
    <source>
        <dbReference type="ARBA" id="ARBA00022679"/>
    </source>
</evidence>
<keyword evidence="9 12" id="KW-0460">Magnesium</keyword>
<evidence type="ECO:0000256" key="10">
    <source>
        <dbReference type="ARBA" id="ARBA00022958"/>
    </source>
</evidence>
<comment type="similarity">
    <text evidence="1">Belongs to the carbohydrate kinase pfkB family.</text>
</comment>
<evidence type="ECO:0000256" key="5">
    <source>
        <dbReference type="ARBA" id="ARBA00022723"/>
    </source>
</evidence>
<dbReference type="GO" id="GO:0005737">
    <property type="term" value="C:cytoplasm"/>
    <property type="evidence" value="ECO:0007669"/>
    <property type="project" value="UniProtKB-SubCell"/>
</dbReference>
<feature type="binding site" evidence="12">
    <location>
        <position position="235"/>
    </location>
    <ligand>
        <name>K(+)</name>
        <dbReference type="ChEBI" id="CHEBI:29103"/>
    </ligand>
</feature>
<dbReference type="InterPro" id="IPR029056">
    <property type="entry name" value="Ribokinase-like"/>
</dbReference>
<evidence type="ECO:0000256" key="3">
    <source>
        <dbReference type="ARBA" id="ARBA00016943"/>
    </source>
</evidence>
<feature type="active site" description="Proton acceptor" evidence="12">
    <location>
        <position position="241"/>
    </location>
</feature>
<protein>
    <recommendedName>
        <fullName evidence="3 12">Ribokinase</fullName>
        <shortName evidence="12">RK</shortName>
        <ecNumber evidence="2 12">2.7.1.15</ecNumber>
    </recommendedName>
</protein>
<feature type="binding site" evidence="12">
    <location>
        <position position="271"/>
    </location>
    <ligand>
        <name>K(+)</name>
        <dbReference type="ChEBI" id="CHEBI:29103"/>
    </ligand>
</feature>
<dbReference type="GO" id="GO:0004747">
    <property type="term" value="F:ribokinase activity"/>
    <property type="evidence" value="ECO:0007669"/>
    <property type="project" value="UniProtKB-UniRule"/>
</dbReference>
<keyword evidence="4 12" id="KW-0808">Transferase</keyword>
<comment type="catalytic activity">
    <reaction evidence="12">
        <text>D-ribose + ATP = D-ribose 5-phosphate + ADP + H(+)</text>
        <dbReference type="Rhea" id="RHEA:13697"/>
        <dbReference type="ChEBI" id="CHEBI:15378"/>
        <dbReference type="ChEBI" id="CHEBI:30616"/>
        <dbReference type="ChEBI" id="CHEBI:47013"/>
        <dbReference type="ChEBI" id="CHEBI:78346"/>
        <dbReference type="ChEBI" id="CHEBI:456216"/>
        <dbReference type="EC" id="2.7.1.15"/>
    </reaction>
</comment>
<dbReference type="InterPro" id="IPR002139">
    <property type="entry name" value="Ribo/fructo_kinase"/>
</dbReference>
<dbReference type="EC" id="2.7.1.15" evidence="2 12"/>
<comment type="subunit">
    <text evidence="12">Homodimer.</text>
</comment>
<keyword evidence="11 12" id="KW-0119">Carbohydrate metabolism</keyword>
<dbReference type="AlphaFoldDB" id="A0ABD4ED01"/>
<evidence type="ECO:0000256" key="9">
    <source>
        <dbReference type="ARBA" id="ARBA00022842"/>
    </source>
</evidence>
<evidence type="ECO:0000259" key="13">
    <source>
        <dbReference type="Pfam" id="PF00294"/>
    </source>
</evidence>
<dbReference type="InterPro" id="IPR002173">
    <property type="entry name" value="Carboh/pur_kinase_PfkB_CS"/>
</dbReference>
<feature type="binding site" evidence="12">
    <location>
        <position position="276"/>
    </location>
    <ligand>
        <name>K(+)</name>
        <dbReference type="ChEBI" id="CHEBI:29103"/>
    </ligand>
</feature>
<keyword evidence="5 12" id="KW-0479">Metal-binding</keyword>
<dbReference type="EMBL" id="LRQI01000093">
    <property type="protein sequence ID" value="KXA36221.1"/>
    <property type="molecule type" value="Genomic_DNA"/>
</dbReference>
<evidence type="ECO:0000313" key="14">
    <source>
        <dbReference type="EMBL" id="KXA36221.1"/>
    </source>
</evidence>
<keyword evidence="7 12" id="KW-0418">Kinase</keyword>
<evidence type="ECO:0000256" key="1">
    <source>
        <dbReference type="ARBA" id="ARBA00005380"/>
    </source>
</evidence>
<dbReference type="Gene3D" id="3.40.1190.20">
    <property type="match status" value="1"/>
</dbReference>
<feature type="binding site" evidence="12">
    <location>
        <begin position="11"/>
        <end position="13"/>
    </location>
    <ligand>
        <name>substrate</name>
    </ligand>
</feature>
<proteinExistence type="inferred from homology"/>
<evidence type="ECO:0000256" key="11">
    <source>
        <dbReference type="ARBA" id="ARBA00023277"/>
    </source>
</evidence>
<gene>
    <name evidence="12" type="primary">rbsK</name>
    <name evidence="14" type="ORF">HMPREF3225_02340</name>
</gene>
<evidence type="ECO:0000256" key="6">
    <source>
        <dbReference type="ARBA" id="ARBA00022741"/>
    </source>
</evidence>
<dbReference type="PANTHER" id="PTHR10584:SF166">
    <property type="entry name" value="RIBOKINASE"/>
    <property type="match status" value="1"/>
</dbReference>
<feature type="binding site" evidence="12">
    <location>
        <begin position="39"/>
        <end position="43"/>
    </location>
    <ligand>
        <name>substrate</name>
    </ligand>
</feature>
<feature type="binding site" evidence="12">
    <location>
        <begin position="209"/>
        <end position="214"/>
    </location>
    <ligand>
        <name>ATP</name>
        <dbReference type="ChEBI" id="CHEBI:30616"/>
    </ligand>
</feature>
<keyword evidence="12" id="KW-0963">Cytoplasm</keyword>
<keyword evidence="8 12" id="KW-0067">ATP-binding</keyword>
<dbReference type="Proteomes" id="UP000070063">
    <property type="component" value="Unassembled WGS sequence"/>
</dbReference>
<reference evidence="14 15" key="1">
    <citation type="submission" date="2016-01" db="EMBL/GenBank/DDBJ databases">
        <authorList>
            <person name="Mitreva M."/>
            <person name="Pepin K.H."/>
            <person name="Mihindukulasuriya K.A."/>
            <person name="Fulton R."/>
            <person name="Fronick C."/>
            <person name="O'Laughlin M."/>
            <person name="Miner T."/>
            <person name="Herter B."/>
            <person name="Rosa B.A."/>
            <person name="Cordes M."/>
            <person name="Tomlinson C."/>
            <person name="Wollam A."/>
            <person name="Palsikar V.B."/>
            <person name="Mardis E.R."/>
            <person name="Wilson R.K."/>
        </authorList>
    </citation>
    <scope>NUCLEOTIDE SEQUENCE [LARGE SCALE GENOMIC DNA]</scope>
    <source>
        <strain evidence="14 15">MJR7738</strain>
    </source>
</reference>
<sequence length="294" mass="31641">MKRIYVVGSMSMDLVVSTKRVPQKGETILGESFFTTPGGKGANQAVAAARLGEQVYMVGRIGDDQLGEEIYENLQRNKVRVDYVKPVADSTSGTAHITLCDNDNSIIVVPSANNEVTSSYVSTALKHIKAGDIVLLQQEIPEDTVSEVITYCAEHDIITILNPAPYRDLTAEVIDQATYLTPNETESAAMFGTNIDAALKQFPNKLIVTLGHQGAVYHNGNIKVMIPGFERQVVDTTGAGDTFNGAFAVGLQKGYDIDQALTFANLAASHAVTGMGAQGGMPYFNDLVDEFDVK</sequence>
<evidence type="ECO:0000256" key="7">
    <source>
        <dbReference type="ARBA" id="ARBA00022777"/>
    </source>
</evidence>
<dbReference type="RefSeq" id="WP_060795770.1">
    <property type="nucleotide sequence ID" value="NZ_CP020763.1"/>
</dbReference>
<dbReference type="InterPro" id="IPR011877">
    <property type="entry name" value="Ribokinase"/>
</dbReference>
<feature type="binding site" evidence="12">
    <location>
        <position position="265"/>
    </location>
    <ligand>
        <name>ATP</name>
        <dbReference type="ChEBI" id="CHEBI:30616"/>
    </ligand>
</feature>
<dbReference type="GO" id="GO:0005524">
    <property type="term" value="F:ATP binding"/>
    <property type="evidence" value="ECO:0007669"/>
    <property type="project" value="UniProtKB-UniRule"/>
</dbReference>
<dbReference type="PANTHER" id="PTHR10584">
    <property type="entry name" value="SUGAR KINASE"/>
    <property type="match status" value="1"/>
</dbReference>
<comment type="similarity">
    <text evidence="12">Belongs to the carbohydrate kinase PfkB family. Ribokinase subfamily.</text>
</comment>